<evidence type="ECO:0000313" key="2">
    <source>
        <dbReference type="EMBL" id="KAG0591405.1"/>
    </source>
</evidence>
<dbReference type="Proteomes" id="UP000822688">
    <property type="component" value="Chromosome 1"/>
</dbReference>
<dbReference type="AlphaFoldDB" id="A0A8T0J788"/>
<comment type="caution">
    <text evidence="2">The sequence shown here is derived from an EMBL/GenBank/DDBJ whole genome shotgun (WGS) entry which is preliminary data.</text>
</comment>
<gene>
    <name evidence="2" type="ORF">KC19_1G173300</name>
</gene>
<accession>A0A8T0J788</accession>
<proteinExistence type="predicted"/>
<feature type="region of interest" description="Disordered" evidence="1">
    <location>
        <begin position="34"/>
        <end position="53"/>
    </location>
</feature>
<protein>
    <submittedName>
        <fullName evidence="2">Uncharacterized protein</fullName>
    </submittedName>
</protein>
<keyword evidence="3" id="KW-1185">Reference proteome</keyword>
<feature type="compositionally biased region" description="Polar residues" evidence="1">
    <location>
        <begin position="36"/>
        <end position="53"/>
    </location>
</feature>
<reference evidence="2" key="1">
    <citation type="submission" date="2020-06" db="EMBL/GenBank/DDBJ databases">
        <title>WGS assembly of Ceratodon purpureus strain R40.</title>
        <authorList>
            <person name="Carey S.B."/>
            <person name="Jenkins J."/>
            <person name="Shu S."/>
            <person name="Lovell J.T."/>
            <person name="Sreedasyam A."/>
            <person name="Maumus F."/>
            <person name="Tiley G.P."/>
            <person name="Fernandez-Pozo N."/>
            <person name="Barry K."/>
            <person name="Chen C."/>
            <person name="Wang M."/>
            <person name="Lipzen A."/>
            <person name="Daum C."/>
            <person name="Saski C.A."/>
            <person name="Payton A.C."/>
            <person name="Mcbreen J.C."/>
            <person name="Conrad R.E."/>
            <person name="Kollar L.M."/>
            <person name="Olsson S."/>
            <person name="Huttunen S."/>
            <person name="Landis J.B."/>
            <person name="Wickett N.J."/>
            <person name="Johnson M.G."/>
            <person name="Rensing S.A."/>
            <person name="Grimwood J."/>
            <person name="Schmutz J."/>
            <person name="Mcdaniel S.F."/>
        </authorList>
    </citation>
    <scope>NUCLEOTIDE SEQUENCE</scope>
    <source>
        <strain evidence="2">R40</strain>
    </source>
</reference>
<evidence type="ECO:0000256" key="1">
    <source>
        <dbReference type="SAM" id="MobiDB-lite"/>
    </source>
</evidence>
<dbReference type="EMBL" id="CM026421">
    <property type="protein sequence ID" value="KAG0591405.1"/>
    <property type="molecule type" value="Genomic_DNA"/>
</dbReference>
<evidence type="ECO:0000313" key="3">
    <source>
        <dbReference type="Proteomes" id="UP000822688"/>
    </source>
</evidence>
<sequence>MQPSAANFQSRNDSHWLGIIIGLIRSCSMSRKHLSSTHTSHPKYQSVQIGTRN</sequence>
<name>A0A8T0J788_CERPU</name>
<organism evidence="2 3">
    <name type="scientific">Ceratodon purpureus</name>
    <name type="common">Fire moss</name>
    <name type="synonym">Dicranum purpureum</name>
    <dbReference type="NCBI Taxonomy" id="3225"/>
    <lineage>
        <taxon>Eukaryota</taxon>
        <taxon>Viridiplantae</taxon>
        <taxon>Streptophyta</taxon>
        <taxon>Embryophyta</taxon>
        <taxon>Bryophyta</taxon>
        <taxon>Bryophytina</taxon>
        <taxon>Bryopsida</taxon>
        <taxon>Dicranidae</taxon>
        <taxon>Pseudoditrichales</taxon>
        <taxon>Ditrichaceae</taxon>
        <taxon>Ceratodon</taxon>
    </lineage>
</organism>